<evidence type="ECO:0000259" key="10">
    <source>
        <dbReference type="PROSITE" id="PS50893"/>
    </source>
</evidence>
<evidence type="ECO:0000256" key="7">
    <source>
        <dbReference type="ARBA" id="ARBA00023136"/>
    </source>
</evidence>
<dbReference type="RefSeq" id="WP_084017889.1">
    <property type="nucleotide sequence ID" value="NZ_FWXS01000008.1"/>
</dbReference>
<accession>A0A1W2BZ42</accession>
<dbReference type="Proteomes" id="UP000192393">
    <property type="component" value="Unassembled WGS sequence"/>
</dbReference>
<evidence type="ECO:0000256" key="1">
    <source>
        <dbReference type="ARBA" id="ARBA00004651"/>
    </source>
</evidence>
<evidence type="ECO:0000256" key="4">
    <source>
        <dbReference type="ARBA" id="ARBA00022741"/>
    </source>
</evidence>
<organism evidence="12 13">
    <name type="scientific">Moheibacter sediminis</name>
    <dbReference type="NCBI Taxonomy" id="1434700"/>
    <lineage>
        <taxon>Bacteria</taxon>
        <taxon>Pseudomonadati</taxon>
        <taxon>Bacteroidota</taxon>
        <taxon>Flavobacteriia</taxon>
        <taxon>Flavobacteriales</taxon>
        <taxon>Weeksellaceae</taxon>
        <taxon>Moheibacter</taxon>
    </lineage>
</organism>
<evidence type="ECO:0000313" key="12">
    <source>
        <dbReference type="EMBL" id="SMC78170.1"/>
    </source>
</evidence>
<dbReference type="GO" id="GO:0015421">
    <property type="term" value="F:ABC-type oligopeptide transporter activity"/>
    <property type="evidence" value="ECO:0007669"/>
    <property type="project" value="TreeGrafter"/>
</dbReference>
<evidence type="ECO:0000256" key="6">
    <source>
        <dbReference type="ARBA" id="ARBA00022989"/>
    </source>
</evidence>
<evidence type="ECO:0000256" key="9">
    <source>
        <dbReference type="SAM" id="Phobius"/>
    </source>
</evidence>
<dbReference type="InterPro" id="IPR003593">
    <property type="entry name" value="AAA+_ATPase"/>
</dbReference>
<evidence type="ECO:0000256" key="8">
    <source>
        <dbReference type="ARBA" id="ARBA00040960"/>
    </source>
</evidence>
<dbReference type="AlphaFoldDB" id="A0A1W2BZ42"/>
<name>A0A1W2BZ42_9FLAO</name>
<feature type="transmembrane region" description="Helical" evidence="9">
    <location>
        <begin position="260"/>
        <end position="279"/>
    </location>
</feature>
<comment type="subcellular location">
    <subcellularLocation>
        <location evidence="1">Cell membrane</location>
        <topology evidence="1">Multi-pass membrane protein</topology>
    </subcellularLocation>
</comment>
<dbReference type="PROSITE" id="PS50893">
    <property type="entry name" value="ABC_TRANSPORTER_2"/>
    <property type="match status" value="1"/>
</dbReference>
<feature type="domain" description="ABC transporter" evidence="10">
    <location>
        <begin position="347"/>
        <end position="577"/>
    </location>
</feature>
<dbReference type="PANTHER" id="PTHR43394">
    <property type="entry name" value="ATP-DEPENDENT PERMEASE MDL1, MITOCHONDRIAL"/>
    <property type="match status" value="1"/>
</dbReference>
<keyword evidence="3 9" id="KW-0812">Transmembrane</keyword>
<evidence type="ECO:0000313" key="13">
    <source>
        <dbReference type="Proteomes" id="UP000192393"/>
    </source>
</evidence>
<dbReference type="InterPro" id="IPR039421">
    <property type="entry name" value="Type_1_exporter"/>
</dbReference>
<dbReference type="Pfam" id="PF00005">
    <property type="entry name" value="ABC_tran"/>
    <property type="match status" value="1"/>
</dbReference>
<dbReference type="EMBL" id="FWXS01000008">
    <property type="protein sequence ID" value="SMC78170.1"/>
    <property type="molecule type" value="Genomic_DNA"/>
</dbReference>
<dbReference type="SUPFAM" id="SSF90123">
    <property type="entry name" value="ABC transporter transmembrane region"/>
    <property type="match status" value="1"/>
</dbReference>
<dbReference type="PROSITE" id="PS50929">
    <property type="entry name" value="ABC_TM1F"/>
    <property type="match status" value="1"/>
</dbReference>
<dbReference type="FunFam" id="3.40.50.300:FF:000604">
    <property type="entry name" value="ABC transporter B family member 28"/>
    <property type="match status" value="1"/>
</dbReference>
<feature type="transmembrane region" description="Helical" evidence="9">
    <location>
        <begin position="142"/>
        <end position="163"/>
    </location>
</feature>
<dbReference type="InterPro" id="IPR036640">
    <property type="entry name" value="ABC1_TM_sf"/>
</dbReference>
<dbReference type="InterPro" id="IPR017871">
    <property type="entry name" value="ABC_transporter-like_CS"/>
</dbReference>
<dbReference type="InterPro" id="IPR027417">
    <property type="entry name" value="P-loop_NTPase"/>
</dbReference>
<feature type="domain" description="ABC transmembrane type-1" evidence="11">
    <location>
        <begin position="22"/>
        <end position="314"/>
    </location>
</feature>
<dbReference type="Gene3D" id="1.20.1560.10">
    <property type="entry name" value="ABC transporter type 1, transmembrane domain"/>
    <property type="match status" value="1"/>
</dbReference>
<feature type="transmembrane region" description="Helical" evidence="9">
    <location>
        <begin position="169"/>
        <end position="187"/>
    </location>
</feature>
<dbReference type="GO" id="GO:0005737">
    <property type="term" value="C:cytoplasm"/>
    <property type="evidence" value="ECO:0007669"/>
    <property type="project" value="UniProtKB-ARBA"/>
</dbReference>
<dbReference type="GO" id="GO:0005524">
    <property type="term" value="F:ATP binding"/>
    <property type="evidence" value="ECO:0007669"/>
    <property type="project" value="UniProtKB-KW"/>
</dbReference>
<dbReference type="Gene3D" id="3.40.50.300">
    <property type="entry name" value="P-loop containing nucleotide triphosphate hydrolases"/>
    <property type="match status" value="1"/>
</dbReference>
<feature type="transmembrane region" description="Helical" evidence="9">
    <location>
        <begin position="63"/>
        <end position="85"/>
    </location>
</feature>
<reference evidence="12 13" key="1">
    <citation type="submission" date="2017-04" db="EMBL/GenBank/DDBJ databases">
        <authorList>
            <person name="Afonso C.L."/>
            <person name="Miller P.J."/>
            <person name="Scott M.A."/>
            <person name="Spackman E."/>
            <person name="Goraichik I."/>
            <person name="Dimitrov K.M."/>
            <person name="Suarez D.L."/>
            <person name="Swayne D.E."/>
        </authorList>
    </citation>
    <scope>NUCLEOTIDE SEQUENCE [LARGE SCALE GENOMIC DNA]</scope>
    <source>
        <strain evidence="12 13">CGMCC 1.12708</strain>
    </source>
</reference>
<keyword evidence="2" id="KW-0813">Transport</keyword>
<evidence type="ECO:0000256" key="5">
    <source>
        <dbReference type="ARBA" id="ARBA00022840"/>
    </source>
</evidence>
<dbReference type="PANTHER" id="PTHR43394:SF1">
    <property type="entry name" value="ATP-BINDING CASSETTE SUB-FAMILY B MEMBER 10, MITOCHONDRIAL"/>
    <property type="match status" value="1"/>
</dbReference>
<evidence type="ECO:0000256" key="3">
    <source>
        <dbReference type="ARBA" id="ARBA00022692"/>
    </source>
</evidence>
<dbReference type="GO" id="GO:0005886">
    <property type="term" value="C:plasma membrane"/>
    <property type="evidence" value="ECO:0007669"/>
    <property type="project" value="UniProtKB-SubCell"/>
</dbReference>
<evidence type="ECO:0000259" key="11">
    <source>
        <dbReference type="PROSITE" id="PS50929"/>
    </source>
</evidence>
<proteinExistence type="predicted"/>
<keyword evidence="7 9" id="KW-0472">Membrane</keyword>
<protein>
    <recommendedName>
        <fullName evidence="8">Multidrug resistance-like ATP-binding protein MdlB</fullName>
    </recommendedName>
</protein>
<evidence type="ECO:0000256" key="2">
    <source>
        <dbReference type="ARBA" id="ARBA00022448"/>
    </source>
</evidence>
<keyword evidence="4" id="KW-0547">Nucleotide-binding</keyword>
<dbReference type="PROSITE" id="PS00211">
    <property type="entry name" value="ABC_TRANSPORTER_1"/>
    <property type="match status" value="1"/>
</dbReference>
<dbReference type="InterPro" id="IPR011527">
    <property type="entry name" value="ABC1_TM_dom"/>
</dbReference>
<gene>
    <name evidence="12" type="ORF">SAMN06296427_1085</name>
</gene>
<dbReference type="GO" id="GO:0016887">
    <property type="term" value="F:ATP hydrolysis activity"/>
    <property type="evidence" value="ECO:0007669"/>
    <property type="project" value="InterPro"/>
</dbReference>
<keyword evidence="5" id="KW-0067">ATP-binding</keyword>
<dbReference type="SMART" id="SM00382">
    <property type="entry name" value="AAA"/>
    <property type="match status" value="1"/>
</dbReference>
<dbReference type="STRING" id="1434700.SAMN06296427_1085"/>
<dbReference type="CDD" id="cd07346">
    <property type="entry name" value="ABC_6TM_exporters"/>
    <property type="match status" value="1"/>
</dbReference>
<dbReference type="SUPFAM" id="SSF52540">
    <property type="entry name" value="P-loop containing nucleoside triphosphate hydrolases"/>
    <property type="match status" value="1"/>
</dbReference>
<sequence length="598" mass="67836">MTLLTLFKNLWPYVKPYKWLVFAALFLTLIGSFTAQVNALTLQYTVDEVNKLVESGKGLNSGLNLLVTITLILLVKEVVNVVITFGQKFYGEKLRIYVSRDLAQAIVDKILTYRMAFYTANDNESGKLQTRIDRGIESLTRLVQNFFINILPLFANSFIALILMFNANFWVGLVGLMIVPVYIFITIKQAKTLSGWRRNMRQFRESKSQGIVNIIQSITVIKSFNREKIESEKQNQIQIDLTENQLKTQKTSFVFNGIKTFVEQIGVVIIIILTAYLVLDGKMSIGMIMFHILLFSNVTAPIGQLHRIFDEMNDAMIYSESFFEILHAENEIENSGTYKPEKITGKFELKNVDFIYPNGTQALFNVDMEILPNKITALVGLSGAGKSTVINLLDKFYEPSSGEIFLDGINLKEYDTDFLRNNIGLVLQKNHIFSGTIEENIRYGNPSASENEVHEAAKQAYIYDQVMDLHDKFDSNALLLSGGQQQRIAIARMFLKNPPIIFLDEPTASLDAIATEQIKNSLDAIKKNRTVIIISHSISQIIDSDKIYAMEQGKVMESGAHEEIYEQNGIYKNIFDAMARSLNIDKIAKTLEDEEENF</sequence>
<dbReference type="InterPro" id="IPR003439">
    <property type="entry name" value="ABC_transporter-like_ATP-bd"/>
</dbReference>
<keyword evidence="6 9" id="KW-1133">Transmembrane helix</keyword>
<keyword evidence="13" id="KW-1185">Reference proteome</keyword>
<dbReference type="Pfam" id="PF00664">
    <property type="entry name" value="ABC_membrane"/>
    <property type="match status" value="1"/>
</dbReference>
<dbReference type="OrthoDB" id="9780296at2"/>